<organism evidence="1 2">
    <name type="scientific">Potamilus streckersoni</name>
    <dbReference type="NCBI Taxonomy" id="2493646"/>
    <lineage>
        <taxon>Eukaryota</taxon>
        <taxon>Metazoa</taxon>
        <taxon>Spiralia</taxon>
        <taxon>Lophotrochozoa</taxon>
        <taxon>Mollusca</taxon>
        <taxon>Bivalvia</taxon>
        <taxon>Autobranchia</taxon>
        <taxon>Heteroconchia</taxon>
        <taxon>Palaeoheterodonta</taxon>
        <taxon>Unionida</taxon>
        <taxon>Unionoidea</taxon>
        <taxon>Unionidae</taxon>
        <taxon>Ambleminae</taxon>
        <taxon>Lampsilini</taxon>
        <taxon>Potamilus</taxon>
    </lineage>
</organism>
<protein>
    <submittedName>
        <fullName evidence="1">Uncharacterized protein</fullName>
    </submittedName>
</protein>
<name>A0AAE0WCE1_9BIVA</name>
<evidence type="ECO:0000313" key="1">
    <source>
        <dbReference type="EMBL" id="KAK3609089.1"/>
    </source>
</evidence>
<reference evidence="1" key="3">
    <citation type="submission" date="2023-05" db="EMBL/GenBank/DDBJ databases">
        <authorList>
            <person name="Smith C.H."/>
        </authorList>
    </citation>
    <scope>NUCLEOTIDE SEQUENCE</scope>
    <source>
        <strain evidence="1">CHS0354</strain>
        <tissue evidence="1">Mantle</tissue>
    </source>
</reference>
<accession>A0AAE0WCE1</accession>
<dbReference type="Proteomes" id="UP001195483">
    <property type="component" value="Unassembled WGS sequence"/>
</dbReference>
<dbReference type="EMBL" id="JAEAOA010001890">
    <property type="protein sequence ID" value="KAK3609089.1"/>
    <property type="molecule type" value="Genomic_DNA"/>
</dbReference>
<reference evidence="1" key="1">
    <citation type="journal article" date="2021" name="Genome Biol. Evol.">
        <title>A High-Quality Reference Genome for a Parasitic Bivalve with Doubly Uniparental Inheritance (Bivalvia: Unionida).</title>
        <authorList>
            <person name="Smith C.H."/>
        </authorList>
    </citation>
    <scope>NUCLEOTIDE SEQUENCE</scope>
    <source>
        <strain evidence="1">CHS0354</strain>
    </source>
</reference>
<dbReference type="AlphaFoldDB" id="A0AAE0WCE1"/>
<reference evidence="1" key="2">
    <citation type="journal article" date="2021" name="Genome Biol. Evol.">
        <title>Developing a high-quality reference genome for a parasitic bivalve with doubly uniparental inheritance (Bivalvia: Unionida).</title>
        <authorList>
            <person name="Smith C.H."/>
        </authorList>
    </citation>
    <scope>NUCLEOTIDE SEQUENCE</scope>
    <source>
        <strain evidence="1">CHS0354</strain>
        <tissue evidence="1">Mantle</tissue>
    </source>
</reference>
<sequence>MAHHTNLCLFFVSKKKDGSKLVTPHTSQRKPDLRRQYPKGRKMRSTLRENCLGGRCDPPYGKIGSEKDTIHPTGKLARRKMRSTLQENWLGGRCDPPYGKNGSEEDAIHPTGKLARRKMRSTLRENGSEEDAIHPTGKLAQRKMRSTLRENWLGGRCDPPYGKIGLEEDAIHPTGKWLF</sequence>
<keyword evidence="2" id="KW-1185">Reference proteome</keyword>
<proteinExistence type="predicted"/>
<evidence type="ECO:0000313" key="2">
    <source>
        <dbReference type="Proteomes" id="UP001195483"/>
    </source>
</evidence>
<gene>
    <name evidence="1" type="ORF">CHS0354_031661</name>
</gene>
<comment type="caution">
    <text evidence="1">The sequence shown here is derived from an EMBL/GenBank/DDBJ whole genome shotgun (WGS) entry which is preliminary data.</text>
</comment>